<feature type="domain" description="DUF1829" evidence="2">
    <location>
        <begin position="159"/>
        <end position="249"/>
    </location>
</feature>
<evidence type="ECO:0000313" key="4">
    <source>
        <dbReference type="Proteomes" id="UP000595942"/>
    </source>
</evidence>
<accession>A0AB37H823</accession>
<dbReference type="KEGG" id="scv:A4G25_08985"/>
<organism evidence="3 4">
    <name type="scientific">Staphylococcus condimenti</name>
    <dbReference type="NCBI Taxonomy" id="70255"/>
    <lineage>
        <taxon>Bacteria</taxon>
        <taxon>Bacillati</taxon>
        <taxon>Bacillota</taxon>
        <taxon>Bacilli</taxon>
        <taxon>Bacillales</taxon>
        <taxon>Staphylococcaceae</taxon>
        <taxon>Staphylococcus</taxon>
    </lineage>
</organism>
<name>A0AB37H823_9STAP</name>
<dbReference type="RefSeq" id="WP_047130944.1">
    <property type="nucleotide sequence ID" value="NZ_CP015114.1"/>
</dbReference>
<dbReference type="Proteomes" id="UP000595942">
    <property type="component" value="Chromosome"/>
</dbReference>
<dbReference type="Pfam" id="PF08861">
    <property type="entry name" value="DUF1828"/>
    <property type="match status" value="1"/>
</dbReference>
<proteinExistence type="predicted"/>
<dbReference type="InterPro" id="IPR014961">
    <property type="entry name" value="DUF1829"/>
</dbReference>
<dbReference type="EMBL" id="CP068073">
    <property type="protein sequence ID" value="QQS82148.1"/>
    <property type="molecule type" value="Genomic_DNA"/>
</dbReference>
<evidence type="ECO:0000313" key="3">
    <source>
        <dbReference type="EMBL" id="QQS82148.1"/>
    </source>
</evidence>
<reference evidence="3 4" key="1">
    <citation type="submission" date="2021-01" db="EMBL/GenBank/DDBJ databases">
        <title>FDA dAtabase for Regulatory Grade micrObial Sequences (FDA-ARGOS): Supporting development and validation of Infectious Disease Dx tests.</title>
        <authorList>
            <person name="Sproer C."/>
            <person name="Gronow S."/>
            <person name="Severitt S."/>
            <person name="Schroder I."/>
            <person name="Tallon L."/>
            <person name="Sadzewicz L."/>
            <person name="Zhao X."/>
            <person name="Boylan J."/>
            <person name="Ott S."/>
            <person name="Bowen H."/>
            <person name="Vavikolanu K."/>
            <person name="Mehta A."/>
            <person name="Aluvathingal J."/>
            <person name="Nadendla S."/>
            <person name="Lowell S."/>
            <person name="Myers T."/>
            <person name="Yan Y."/>
            <person name="Sichtig H."/>
        </authorList>
    </citation>
    <scope>NUCLEOTIDE SEQUENCE [LARGE SCALE GENOMIC DNA]</scope>
    <source>
        <strain evidence="3 4">FDAARGOS_1148</strain>
    </source>
</reference>
<sequence>MKIIEEKMDEYFKWLKQNYKYKQLDNSTEITTPFVNHLNDAIRIYLDFLPNKKIRLSDDGLTFNELELFGIDINTKTRRKLIESILNQFALRVEDEEIIADINNKEFAQAKHNMIQGILKIYDLTLTAKPNVSNLFYEEVYSFLFEEEIVGTNSVSISGESGIKYTIDFIVPPTKTKPEVLIDFANNLDFNKITSDSFAFRDVKNSRLSRNNQFPKMNVIANDIDNPITERVRQAANYEDIKILNWSDKESIVNLLKR</sequence>
<protein>
    <submittedName>
        <fullName evidence="3">DUF1828 domain-containing protein</fullName>
    </submittedName>
</protein>
<evidence type="ECO:0000259" key="2">
    <source>
        <dbReference type="Pfam" id="PF08862"/>
    </source>
</evidence>
<keyword evidence="4" id="KW-1185">Reference proteome</keyword>
<gene>
    <name evidence="3" type="ORF">I6J05_09525</name>
</gene>
<dbReference type="InterPro" id="IPR014960">
    <property type="entry name" value="DUF1828"/>
</dbReference>
<dbReference type="GeneID" id="93725484"/>
<evidence type="ECO:0000259" key="1">
    <source>
        <dbReference type="Pfam" id="PF08861"/>
    </source>
</evidence>
<dbReference type="AlphaFoldDB" id="A0AB37H823"/>
<dbReference type="Pfam" id="PF08862">
    <property type="entry name" value="DUF1829"/>
    <property type="match status" value="1"/>
</dbReference>
<feature type="domain" description="DUF1828" evidence="1">
    <location>
        <begin position="32"/>
        <end position="121"/>
    </location>
</feature>